<dbReference type="Proteomes" id="UP001213000">
    <property type="component" value="Unassembled WGS sequence"/>
</dbReference>
<dbReference type="Pfam" id="PF24883">
    <property type="entry name" value="NPHP3_N"/>
    <property type="match status" value="1"/>
</dbReference>
<dbReference type="InterPro" id="IPR056884">
    <property type="entry name" value="NPHP3-like_N"/>
</dbReference>
<keyword evidence="1" id="KW-0677">Repeat</keyword>
<comment type="caution">
    <text evidence="4">The sequence shown here is derived from an EMBL/GenBank/DDBJ whole genome shotgun (WGS) entry which is preliminary data.</text>
</comment>
<dbReference type="Gene3D" id="3.40.50.300">
    <property type="entry name" value="P-loop containing nucleotide triphosphate hydrolases"/>
    <property type="match status" value="1"/>
</dbReference>
<accession>A0AAD5VQE8</accession>
<keyword evidence="5" id="KW-1185">Reference proteome</keyword>
<dbReference type="PANTHER" id="PTHR10039">
    <property type="entry name" value="AMELOGENIN"/>
    <property type="match status" value="1"/>
</dbReference>
<evidence type="ECO:0000313" key="4">
    <source>
        <dbReference type="EMBL" id="KAJ3566795.1"/>
    </source>
</evidence>
<evidence type="ECO:0000256" key="1">
    <source>
        <dbReference type="ARBA" id="ARBA00022737"/>
    </source>
</evidence>
<evidence type="ECO:0000313" key="5">
    <source>
        <dbReference type="Proteomes" id="UP001213000"/>
    </source>
</evidence>
<proteinExistence type="predicted"/>
<feature type="region of interest" description="Disordered" evidence="2">
    <location>
        <begin position="613"/>
        <end position="664"/>
    </location>
</feature>
<protein>
    <recommendedName>
        <fullName evidence="3">Nephrocystin 3-like N-terminal domain-containing protein</fullName>
    </recommendedName>
</protein>
<gene>
    <name evidence="4" type="ORF">NP233_g6780</name>
</gene>
<dbReference type="EMBL" id="JANIEX010000460">
    <property type="protein sequence ID" value="KAJ3566795.1"/>
    <property type="molecule type" value="Genomic_DNA"/>
</dbReference>
<evidence type="ECO:0000259" key="3">
    <source>
        <dbReference type="Pfam" id="PF24883"/>
    </source>
</evidence>
<feature type="domain" description="Nephrocystin 3-like N-terminal" evidence="3">
    <location>
        <begin position="64"/>
        <end position="210"/>
    </location>
</feature>
<reference evidence="4" key="1">
    <citation type="submission" date="2022-07" db="EMBL/GenBank/DDBJ databases">
        <title>Genome Sequence of Leucocoprinus birnbaumii.</title>
        <authorList>
            <person name="Buettner E."/>
        </authorList>
    </citation>
    <scope>NUCLEOTIDE SEQUENCE</scope>
    <source>
        <strain evidence="4">VT141</strain>
    </source>
</reference>
<name>A0AAD5VQE8_9AGAR</name>
<dbReference type="PANTHER" id="PTHR10039:SF17">
    <property type="entry name" value="FUNGAL STAND N-TERMINAL GOODBYE DOMAIN-CONTAINING PROTEIN-RELATED"/>
    <property type="match status" value="1"/>
</dbReference>
<sequence length="767" mass="86649">MDSTSSMGQYTSTARISEIHTSQGLQQLWSKSMVGAEVDSDARKYSPRCHPGTRTTIRGRIVGWVHGKRDRHWWMFWVMGPAGVGKSAVAQTVAEKLNKEGRLGASLFFSRPDGRDDPKQVIPTLVYQLAVRIRQYKHLVTQRLAEDPSLLEKAPRIQFKELIIEPFRLIMTQQPSIISEPFLILVDGLDECRCQDSQCELIDMINEHVGTFKIFPLLWVIFSKPEWYLKHLLSQPDFPVACEREELRIDDSEAQQDVHQFLRSEFKQISRRFPHYIDLPWPPETILHLLATTASGLFALAATLTRFVGDKYARDPCGRLRICVRFLGGHGTPGSINPLHALDLLYHQICTTIPSHALATTKQILGLSIWYPCIPGASRLSARGVAIFLNLDKGEFYRSLDQLHSVIDIPDPSDADLGHLRFYHASFQDYLKDRHRSREFAIDETRIHYDAASKGAQRHNDHDQSATEALVLWGTNDRERLEGLISSLQAYIPYVILEACPKLGGDDASSIAGMLETFNFRALDKYKDKLPEFVLWLYSLLQPERLVHIQTEQCYLIHFFPSTFVRRPELELERFRRTFLKIANVDIPSKHFVFHLGAQPKEQRITLILTGHPDGPTSPLDQPVDVSRATPPKKASTPMSKMEMSPVPRTTVSTGSGMGSGPPGPKPYSYVTRLHHVLRRSGSGEEKEISYVESYVGPEHAPTWTVKAKGKCIISSTPWDKDSEFRYPVKGEVKGVGTGTSKGKAREEASRNALVAMGFDPYPESLT</sequence>
<dbReference type="InterPro" id="IPR027417">
    <property type="entry name" value="P-loop_NTPase"/>
</dbReference>
<dbReference type="SUPFAM" id="SSF52540">
    <property type="entry name" value="P-loop containing nucleoside triphosphate hydrolases"/>
    <property type="match status" value="1"/>
</dbReference>
<evidence type="ECO:0000256" key="2">
    <source>
        <dbReference type="SAM" id="MobiDB-lite"/>
    </source>
</evidence>
<dbReference type="AlphaFoldDB" id="A0AAD5VQE8"/>
<organism evidence="4 5">
    <name type="scientific">Leucocoprinus birnbaumii</name>
    <dbReference type="NCBI Taxonomy" id="56174"/>
    <lineage>
        <taxon>Eukaryota</taxon>
        <taxon>Fungi</taxon>
        <taxon>Dikarya</taxon>
        <taxon>Basidiomycota</taxon>
        <taxon>Agaricomycotina</taxon>
        <taxon>Agaricomycetes</taxon>
        <taxon>Agaricomycetidae</taxon>
        <taxon>Agaricales</taxon>
        <taxon>Agaricineae</taxon>
        <taxon>Agaricaceae</taxon>
        <taxon>Leucocoprinus</taxon>
    </lineage>
</organism>
<dbReference type="Gene3D" id="3.30.160.20">
    <property type="match status" value="1"/>
</dbReference>